<organism evidence="2">
    <name type="scientific">Chrysotila carterae</name>
    <name type="common">Marine alga</name>
    <name type="synonym">Syracosphaera carterae</name>
    <dbReference type="NCBI Taxonomy" id="13221"/>
    <lineage>
        <taxon>Eukaryota</taxon>
        <taxon>Haptista</taxon>
        <taxon>Haptophyta</taxon>
        <taxon>Prymnesiophyceae</taxon>
        <taxon>Isochrysidales</taxon>
        <taxon>Isochrysidaceae</taxon>
        <taxon>Chrysotila</taxon>
    </lineage>
</organism>
<feature type="region of interest" description="Disordered" evidence="1">
    <location>
        <begin position="108"/>
        <end position="128"/>
    </location>
</feature>
<name>A0A7S4F8S4_CHRCT</name>
<reference evidence="2" key="1">
    <citation type="submission" date="2021-01" db="EMBL/GenBank/DDBJ databases">
        <authorList>
            <person name="Corre E."/>
            <person name="Pelletier E."/>
            <person name="Niang G."/>
            <person name="Scheremetjew M."/>
            <person name="Finn R."/>
            <person name="Kale V."/>
            <person name="Holt S."/>
            <person name="Cochrane G."/>
            <person name="Meng A."/>
            <person name="Brown T."/>
            <person name="Cohen L."/>
        </authorList>
    </citation>
    <scope>NUCLEOTIDE SEQUENCE</scope>
    <source>
        <strain evidence="2">CCMP645</strain>
    </source>
</reference>
<dbReference type="Gene3D" id="3.80.10.10">
    <property type="entry name" value="Ribonuclease Inhibitor"/>
    <property type="match status" value="1"/>
</dbReference>
<evidence type="ECO:0000256" key="1">
    <source>
        <dbReference type="SAM" id="MobiDB-lite"/>
    </source>
</evidence>
<sequence>MTLTTLNLGGSDHTSTHEEIRACLERNVLARRLLRRVGVSEATKKALNELDKGATTLDLSGQGLGPDDILALAKSLKANTSLATLKVHGNHFGPDGIAALGEALKGVGGQPETGNSDIPLQQFPGWRH</sequence>
<proteinExistence type="predicted"/>
<dbReference type="SUPFAM" id="SSF52047">
    <property type="entry name" value="RNI-like"/>
    <property type="match status" value="1"/>
</dbReference>
<protein>
    <submittedName>
        <fullName evidence="2">Uncharacterized protein</fullName>
    </submittedName>
</protein>
<dbReference type="SMART" id="SM00368">
    <property type="entry name" value="LRR_RI"/>
    <property type="match status" value="2"/>
</dbReference>
<dbReference type="InterPro" id="IPR032675">
    <property type="entry name" value="LRR_dom_sf"/>
</dbReference>
<dbReference type="AlphaFoldDB" id="A0A7S4F8S4"/>
<accession>A0A7S4F8S4</accession>
<evidence type="ECO:0000313" key="2">
    <source>
        <dbReference type="EMBL" id="CAE0780893.1"/>
    </source>
</evidence>
<dbReference type="EMBL" id="HBIZ01052405">
    <property type="protein sequence ID" value="CAE0780893.1"/>
    <property type="molecule type" value="Transcribed_RNA"/>
</dbReference>
<gene>
    <name evidence="2" type="ORF">PCAR00345_LOCUS33532</name>
</gene>